<reference evidence="3" key="1">
    <citation type="journal article" date="2022" name="bioRxiv">
        <title>Sequencing and chromosome-scale assembly of the giantPleurodeles waltlgenome.</title>
        <authorList>
            <person name="Brown T."/>
            <person name="Elewa A."/>
            <person name="Iarovenko S."/>
            <person name="Subramanian E."/>
            <person name="Araus A.J."/>
            <person name="Petzold A."/>
            <person name="Susuki M."/>
            <person name="Suzuki K.-i.T."/>
            <person name="Hayashi T."/>
            <person name="Toyoda A."/>
            <person name="Oliveira C."/>
            <person name="Osipova E."/>
            <person name="Leigh N.D."/>
            <person name="Simon A."/>
            <person name="Yun M.H."/>
        </authorList>
    </citation>
    <scope>NUCLEOTIDE SEQUENCE</scope>
    <source>
        <strain evidence="3">20211129_DDA</strain>
        <tissue evidence="3">Liver</tissue>
    </source>
</reference>
<keyword evidence="2" id="KW-0472">Membrane</keyword>
<gene>
    <name evidence="3" type="ORF">NDU88_010836</name>
</gene>
<keyword evidence="2" id="KW-1133">Transmembrane helix</keyword>
<organism evidence="3 4">
    <name type="scientific">Pleurodeles waltl</name>
    <name type="common">Iberian ribbed newt</name>
    <dbReference type="NCBI Taxonomy" id="8319"/>
    <lineage>
        <taxon>Eukaryota</taxon>
        <taxon>Metazoa</taxon>
        <taxon>Chordata</taxon>
        <taxon>Craniata</taxon>
        <taxon>Vertebrata</taxon>
        <taxon>Euteleostomi</taxon>
        <taxon>Amphibia</taxon>
        <taxon>Batrachia</taxon>
        <taxon>Caudata</taxon>
        <taxon>Salamandroidea</taxon>
        <taxon>Salamandridae</taxon>
        <taxon>Pleurodelinae</taxon>
        <taxon>Pleurodeles</taxon>
    </lineage>
</organism>
<feature type="transmembrane region" description="Helical" evidence="2">
    <location>
        <begin position="20"/>
        <end position="41"/>
    </location>
</feature>
<keyword evidence="4" id="KW-1185">Reference proteome</keyword>
<feature type="region of interest" description="Disordered" evidence="1">
    <location>
        <begin position="325"/>
        <end position="353"/>
    </location>
</feature>
<feature type="compositionally biased region" description="Polar residues" evidence="1">
    <location>
        <begin position="123"/>
        <end position="145"/>
    </location>
</feature>
<keyword evidence="2" id="KW-0812">Transmembrane</keyword>
<evidence type="ECO:0000313" key="3">
    <source>
        <dbReference type="EMBL" id="KAJ1158142.1"/>
    </source>
</evidence>
<feature type="compositionally biased region" description="Polar residues" evidence="1">
    <location>
        <begin position="162"/>
        <end position="171"/>
    </location>
</feature>
<feature type="compositionally biased region" description="Polar residues" evidence="1">
    <location>
        <begin position="261"/>
        <end position="276"/>
    </location>
</feature>
<evidence type="ECO:0000256" key="1">
    <source>
        <dbReference type="SAM" id="MobiDB-lite"/>
    </source>
</evidence>
<dbReference type="EMBL" id="JANPWB010000009">
    <property type="protein sequence ID" value="KAJ1158142.1"/>
    <property type="molecule type" value="Genomic_DNA"/>
</dbReference>
<sequence length="383" mass="42073">MAGSLEPAMATTIHSTFQWALMSIATMVPTVLLLLLCGFCLRLRKKRAHSLRERNGSLNRAPTTLTKVTQKKDDLPVYGTKTVNGIENGAFSASEREEQSKTPVEVNGVVVGMEETASLHRGLQTSHGSSDSRRASQNKTLQGPQESLKHRRLPSIPHTMLDQPNSEQSSGVLVRRPTVQPPAPPTYEEVHVGKATDEAQPPEGTVGGRLVMRSGPMHESWIDNDEEWPAAPPLTLFDQPPENVYTDLRNESMAAIGDQPTIDSAGTLESSSQATASVREEANDKDSTSTPPLLWRFHLSLASNTEDKTTAQDPILKDLYSKVKKNPKRPDSLLSSTVEHPIKVEDDVPPPVPIKRFNVEEDLFTQNQDIEEPLPLPPILGIN</sequence>
<protein>
    <submittedName>
        <fullName evidence="3">Uncharacterized protein</fullName>
    </submittedName>
</protein>
<accession>A0AAV7S0G0</accession>
<evidence type="ECO:0000256" key="2">
    <source>
        <dbReference type="SAM" id="Phobius"/>
    </source>
</evidence>
<dbReference type="AlphaFoldDB" id="A0AAV7S0G0"/>
<evidence type="ECO:0000313" key="4">
    <source>
        <dbReference type="Proteomes" id="UP001066276"/>
    </source>
</evidence>
<feature type="region of interest" description="Disordered" evidence="1">
    <location>
        <begin position="260"/>
        <end position="291"/>
    </location>
</feature>
<feature type="region of interest" description="Disordered" evidence="1">
    <location>
        <begin position="120"/>
        <end position="187"/>
    </location>
</feature>
<comment type="caution">
    <text evidence="3">The sequence shown here is derived from an EMBL/GenBank/DDBJ whole genome shotgun (WGS) entry which is preliminary data.</text>
</comment>
<dbReference type="Proteomes" id="UP001066276">
    <property type="component" value="Chromosome 5"/>
</dbReference>
<proteinExistence type="predicted"/>
<name>A0AAV7S0G0_PLEWA</name>
<feature type="compositionally biased region" description="Basic and acidic residues" evidence="1">
    <location>
        <begin position="278"/>
        <end position="287"/>
    </location>
</feature>